<dbReference type="NCBIfam" id="NF033175">
    <property type="entry name" value="fuso_auto_Nterm"/>
    <property type="match status" value="1"/>
</dbReference>
<dbReference type="InterPro" id="IPR036709">
    <property type="entry name" value="Autotransporte_beta_dom_sf"/>
</dbReference>
<protein>
    <submittedName>
        <fullName evidence="2">Outer membrane autotransporter barrel domain protein</fullName>
    </submittedName>
</protein>
<proteinExistence type="predicted"/>
<evidence type="ECO:0000313" key="2">
    <source>
        <dbReference type="EMBL" id="BBM48107.1"/>
    </source>
</evidence>
<dbReference type="EMBL" id="AP019834">
    <property type="protein sequence ID" value="BBM48107.1"/>
    <property type="molecule type" value="Genomic_DNA"/>
</dbReference>
<name>A0A510KA92_9FUSO</name>
<accession>A0A510KA92</accession>
<dbReference type="Gene3D" id="2.40.128.130">
    <property type="entry name" value="Autotransporter beta-domain"/>
    <property type="match status" value="1"/>
</dbReference>
<gene>
    <name evidence="2" type="ORF">JMUB3933_1617</name>
</gene>
<dbReference type="Proteomes" id="UP000321397">
    <property type="component" value="Chromosome"/>
</dbReference>
<dbReference type="InterPro" id="IPR053787">
    <property type="entry name" value="Autotransptr-assoc_N"/>
</dbReference>
<evidence type="ECO:0000313" key="3">
    <source>
        <dbReference type="Proteomes" id="UP000321397"/>
    </source>
</evidence>
<reference evidence="2 3" key="1">
    <citation type="submission" date="2019-07" db="EMBL/GenBank/DDBJ databases">
        <title>Complete Genome Sequence of Leptotrichia wadei Strain JMUB3933.</title>
        <authorList>
            <person name="Watanabe S."/>
            <person name="Cui L."/>
        </authorList>
    </citation>
    <scope>NUCLEOTIDE SEQUENCE [LARGE SCALE GENOMIC DNA]</scope>
    <source>
        <strain evidence="2 3">JMUB3933</strain>
    </source>
</reference>
<evidence type="ECO:0000259" key="1">
    <source>
        <dbReference type="PROSITE" id="PS51208"/>
    </source>
</evidence>
<dbReference type="PROSITE" id="PS51208">
    <property type="entry name" value="AUTOTRANSPORTER"/>
    <property type="match status" value="1"/>
</dbReference>
<dbReference type="RefSeq" id="WP_146961421.1">
    <property type="nucleotide sequence ID" value="NZ_AP019834.1"/>
</dbReference>
<dbReference type="SUPFAM" id="SSF103515">
    <property type="entry name" value="Autotransporter"/>
    <property type="match status" value="1"/>
</dbReference>
<organism evidence="2 3">
    <name type="scientific">Leptotrichia wadei</name>
    <dbReference type="NCBI Taxonomy" id="157687"/>
    <lineage>
        <taxon>Bacteria</taxon>
        <taxon>Fusobacteriati</taxon>
        <taxon>Fusobacteriota</taxon>
        <taxon>Fusobacteriia</taxon>
        <taxon>Fusobacteriales</taxon>
        <taxon>Leptotrichiaceae</taxon>
        <taxon>Leptotrichia</taxon>
    </lineage>
</organism>
<dbReference type="InterPro" id="IPR005546">
    <property type="entry name" value="Autotransporte_beta"/>
</dbReference>
<feature type="domain" description="Autotransporter" evidence="1">
    <location>
        <begin position="1817"/>
        <end position="2112"/>
    </location>
</feature>
<dbReference type="Pfam" id="PF03797">
    <property type="entry name" value="Autotransporter"/>
    <property type="match status" value="1"/>
</dbReference>
<sequence>MTNNLKELKQELKSFAKKVKDFKYTDSALITFLLTGVIGRGASANLFSDGSEIENQSKVMNTSIAQQKKDFKRARMENEKLIKKTNSELIQLMEQGEHVVKSPWGEWQFGINGFYNNWQGHYKGRGDKVKDVKYTRDTSYKKTGIIKTIVDDDNGHGTNGGDNITGQEETLVNRKSFLYTRASNNSNDYVKGFIRLDMHSGADLESEKNKLGDKLGTASPEYRAFDDVIKIAGKTTNSTRGNTFINSGTYVIEGGNVTFSNSYEHIGGKSDTTVASVVNTSKGNIVIHPYSVNGGIYDSNSAAFMVSPSVIGNGNPQIFYNAGTVEMYNKKSAIFFLNPNGDYTRNHSNHNYGGFFEQPYSNSIPNPSGTYYDDDTLNPREITIVNRNKINTYGEEDVGVYLKTGKYISSANLDFKTKSSNGDWAPLTIYGDNSIGLYAPIDKDSKEIVKLIPNKASGPVVGNFAVNLGDSSGNSREIFETKNSINIDSQTTAGIPSRFVINNDKYIDKSYGIFASSTVDLETSTANKNIENGHQINLFKNVKNSIGVLTGDGASIKLGAGEISLKGGFENTGIVVGGSNTSASGVQSTDGKVKGDVVSIEGDGRNDRGNMAIYAGNKANNEVTVNAVVSKDATNSVALIADKGAKITVNDTISSPSIIGTNATKVTNAGVQISGLEFHYDPSRVDAKNVSVDNVGAAYADNGATITMNRTSLPSTQNISITGGIDSQTKKSVGFGLFANNGGKINAQKNWIKVTDGATNVASINGAKIDLQGSKVEYKGNGYALYTDSTSNSTSAIDMKDATLVLDGGAVGYIYDQAKPNVISFNNTTNIDVLSDDVIVSDLRNSTSPLIINVENKAGNDSLKSRLLGGNVNVTSSNGKTNYKYALVDDATVQIKSAIDKANLISGSDSEVFTKRFLYQNSRLHVEAYGSVKAELNTAQMRAIDDRFLAPVGLAIAGSSKSINNRTTEIGNKGRVFVDRTDAGQGGIGFYADYGWLNNYNAGKLEVEQGATHNDRAVGMYGTNNSNMVSSGPINVGGKNSIGILGLSYRIDPSTGLAIDPSNEPYFKSAVHPENFGKIDIMNLPWGVITMDDDGAIGIFTKNNSIDPTIKSVPSTSKAWLVGVNEGTITINGNNHAIGMGSSFGAVSNYEGEDPVTHVYHSGIININGTQSFGMYGTNNTDLKNFGIINVVATTPGNESIGMYGDDPKTKVYVLETENGTRIRNNSIINVGRSSYGIFARNIEMNGGTINVGDDGVGIYSQGPDVNLIAGKINVSNNNAVGIYIDDATVAPKPTIVKGNVDMKVGQNSVGYLITAANTKTDLKTKASSDVHIGEGSVYIYSRAPQSLGGKIETESKIVTDGKNSYGIYSSQDFINRGDINLKSGTGNVGIYSSQGIGQNYGTIEVGPSDAVNGKYGIGMATGSTTASMGTIENYGTINVTKDNSVGMYASGSGSKAINRGTIDLEGNDTIGMYIDDHAIGENHGTIKTAPTPSGTGIKGVVVANGGIIKNYGTINIVGGSNTGVYTNTASAYQEHGTNNSTNKSSVGTGVNRAVAEKLVVKTPAHPSPVSIPIPAVQTGTSRVDTDVVLPQTPKMPVSDFTGVTTLNMPVEQIGHNLDNNSNNNNSSNNNTISTREVSTIGMYVDTSGINHTNPIQGLNNLPGLTDINLIMGTEVANSLNAKMIQIGDNILQPYNNALGSVGAKVNVDSASLTWKAQMVESENAAAPIKTVYMEKIPYTDFANKNDTDTGHFLDGLEQRYGVENVNSREKQLFNKLNDLRKDEKKIFVQAINEMKGYEYSNTQQRINATGNKLDKEIGYLRNEWKNPVKQNDKIKVFGTKDEYKTDTSGVIDYDSNAYGVAYVHEGEALKMGNSSGWYAGAVTNRFKFKDLGKSIEQQSLIKAGVFKTMTPVKDYNGNLRWTIAGDVFGGINNMHRKFWVVDDVFESKANYYTYGASVKNKLGYDIRFSERTYLRPYGALKMEYGRFTSIKEDNGQMNLEIKGNDYFSVKPEVGVEFKYVQPLILRMQLSVGLLAAYENELGKLNRLNQARVHYTTADWYNLRNEKEDRKGNGKFDLNIGVENTGFGVTANLGYDTKGKNVRGGLGFKLIY</sequence>